<evidence type="ECO:0000256" key="1">
    <source>
        <dbReference type="SAM" id="MobiDB-lite"/>
    </source>
</evidence>
<keyword evidence="2" id="KW-1133">Transmembrane helix</keyword>
<gene>
    <name evidence="3" type="ORF">EUA98_17385</name>
</gene>
<evidence type="ECO:0000256" key="2">
    <source>
        <dbReference type="SAM" id="Phobius"/>
    </source>
</evidence>
<feature type="region of interest" description="Disordered" evidence="1">
    <location>
        <begin position="57"/>
        <end position="88"/>
    </location>
</feature>
<sequence length="88" mass="9053">MTTVTTTRQGRRGWLIAALAVASAVLLGSILAVGVWGLGPGPVGSGTGIIQDHRSEHYGPMMRSDPRSGNAADRRFGGMGTMGGWGNS</sequence>
<reference evidence="3 4" key="1">
    <citation type="submission" date="2019-01" db="EMBL/GenBank/DDBJ databases">
        <title>Novel species of Cellulomonas.</title>
        <authorList>
            <person name="Liu Q."/>
            <person name="Xin Y.-H."/>
        </authorList>
    </citation>
    <scope>NUCLEOTIDE SEQUENCE [LARGE SCALE GENOMIC DNA]</scope>
    <source>
        <strain evidence="3 4">HLT2-17</strain>
    </source>
</reference>
<keyword evidence="4" id="KW-1185">Reference proteome</keyword>
<keyword evidence="2" id="KW-0472">Membrane</keyword>
<evidence type="ECO:0000313" key="3">
    <source>
        <dbReference type="EMBL" id="RYV49693.1"/>
    </source>
</evidence>
<comment type="caution">
    <text evidence="3">The sequence shown here is derived from an EMBL/GenBank/DDBJ whole genome shotgun (WGS) entry which is preliminary data.</text>
</comment>
<name>A0A4Q5MXM6_9MICO</name>
<dbReference type="Proteomes" id="UP000293764">
    <property type="component" value="Unassembled WGS sequence"/>
</dbReference>
<proteinExistence type="predicted"/>
<evidence type="ECO:0000313" key="4">
    <source>
        <dbReference type="Proteomes" id="UP000293764"/>
    </source>
</evidence>
<organism evidence="3 4">
    <name type="scientific">Pengzhenrongella frigida</name>
    <dbReference type="NCBI Taxonomy" id="1259133"/>
    <lineage>
        <taxon>Bacteria</taxon>
        <taxon>Bacillati</taxon>
        <taxon>Actinomycetota</taxon>
        <taxon>Actinomycetes</taxon>
        <taxon>Micrococcales</taxon>
        <taxon>Pengzhenrongella</taxon>
    </lineage>
</organism>
<accession>A0A4Q5MXM6</accession>
<dbReference type="AlphaFoldDB" id="A0A4Q5MXM6"/>
<protein>
    <submittedName>
        <fullName evidence="3">Uncharacterized protein</fullName>
    </submittedName>
</protein>
<keyword evidence="2" id="KW-0812">Transmembrane</keyword>
<dbReference type="RefSeq" id="WP_130103965.1">
    <property type="nucleotide sequence ID" value="NZ_SDWW01000057.1"/>
</dbReference>
<dbReference type="EMBL" id="SDWW01000057">
    <property type="protein sequence ID" value="RYV49693.1"/>
    <property type="molecule type" value="Genomic_DNA"/>
</dbReference>
<feature type="transmembrane region" description="Helical" evidence="2">
    <location>
        <begin position="12"/>
        <end position="38"/>
    </location>
</feature>
<feature type="compositionally biased region" description="Gly residues" evidence="1">
    <location>
        <begin position="77"/>
        <end position="88"/>
    </location>
</feature>